<sequence length="487" mass="54468">MGFKDWKAIFYSEKDAYKSLFTKECRLKIPKDFSTGSHGTMRLHFKSDQASGDNLTAPFQAFIYGNKGIFEKAEEWLGNNQSHEAGKLMLLGLDENDKIKVNLDDTSGILSLAGSALLLATNLATVEETRNVVNKKGKAAIHLAAELTGLDESTVKLLVDKTDEKMLDAKDNEKEQTALHKGAKRGNLTLTERLIGRGASTNIQDSNGRTPLYYAAEKDHHRIVRALLEYKEKHESVSNDEKSGLQDHHGMTALHWAIEAKDEVSAKLLVRSQSDLDVLDHKKRSALIPAADKELNKVVRVLLENNADAKVQDSHQRTVLHWAAMRVNLGIMEQLVHREDIQSYINEADYLGRTALHWAAYQHWQHRSQKSAMKLILESYPQYDTRDNDGCTPLILAAERGNLEPVKQLLDKKADPLTTNKEGLAALDQAAINGHGDLVAEPIGHVHEDKVKMKALELAVDHKHLSVAIKLQKSITDRTLQRMAELL</sequence>
<evidence type="ECO:0000313" key="4">
    <source>
        <dbReference type="EMBL" id="KKY39049.1"/>
    </source>
</evidence>
<dbReference type="SMART" id="SM00248">
    <property type="entry name" value="ANK"/>
    <property type="match status" value="9"/>
</dbReference>
<dbReference type="SUPFAM" id="SSF48403">
    <property type="entry name" value="Ankyrin repeat"/>
    <property type="match status" value="1"/>
</dbReference>
<dbReference type="InterPro" id="IPR002110">
    <property type="entry name" value="Ankyrin_rpt"/>
</dbReference>
<dbReference type="Proteomes" id="UP000034680">
    <property type="component" value="Unassembled WGS sequence"/>
</dbReference>
<dbReference type="Gene3D" id="1.25.40.20">
    <property type="entry name" value="Ankyrin repeat-containing domain"/>
    <property type="match status" value="3"/>
</dbReference>
<feature type="repeat" description="ANK" evidence="3">
    <location>
        <begin position="249"/>
        <end position="281"/>
    </location>
</feature>
<evidence type="ECO:0000313" key="5">
    <source>
        <dbReference type="Proteomes" id="UP000034680"/>
    </source>
</evidence>
<dbReference type="Pfam" id="PF12796">
    <property type="entry name" value="Ank_2"/>
    <property type="match status" value="2"/>
</dbReference>
<dbReference type="InterPro" id="IPR036770">
    <property type="entry name" value="Ankyrin_rpt-contain_sf"/>
</dbReference>
<reference evidence="4 5" key="2">
    <citation type="submission" date="2015-05" db="EMBL/GenBank/DDBJ databases">
        <authorList>
            <person name="Morales-Cruz A."/>
            <person name="Amrine K.C."/>
            <person name="Cantu D."/>
        </authorList>
    </citation>
    <scope>NUCLEOTIDE SEQUENCE [LARGE SCALE GENOMIC DNA]</scope>
    <source>
        <strain evidence="4">DA912</strain>
    </source>
</reference>
<dbReference type="PROSITE" id="PS50297">
    <property type="entry name" value="ANK_REP_REGION"/>
    <property type="match status" value="3"/>
</dbReference>
<accession>A0A0G2FYV5</accession>
<keyword evidence="1" id="KW-0677">Repeat</keyword>
<organism evidence="4 5">
    <name type="scientific">Diaporthe ampelina</name>
    <dbReference type="NCBI Taxonomy" id="1214573"/>
    <lineage>
        <taxon>Eukaryota</taxon>
        <taxon>Fungi</taxon>
        <taxon>Dikarya</taxon>
        <taxon>Ascomycota</taxon>
        <taxon>Pezizomycotina</taxon>
        <taxon>Sordariomycetes</taxon>
        <taxon>Sordariomycetidae</taxon>
        <taxon>Diaporthales</taxon>
        <taxon>Diaporthaceae</taxon>
        <taxon>Diaporthe</taxon>
    </lineage>
</organism>
<reference evidence="4 5" key="1">
    <citation type="submission" date="2015-05" db="EMBL/GenBank/DDBJ databases">
        <title>Distinctive expansion of gene families associated with plant cell wall degradation and secondary metabolism in the genomes of grapevine trunk pathogens.</title>
        <authorList>
            <person name="Lawrence D.P."/>
            <person name="Travadon R."/>
            <person name="Rolshausen P.E."/>
            <person name="Baumgartner K."/>
        </authorList>
    </citation>
    <scope>NUCLEOTIDE SEQUENCE [LARGE SCALE GENOMIC DNA]</scope>
    <source>
        <strain evidence="4">DA912</strain>
    </source>
</reference>
<name>A0A0G2FYV5_9PEZI</name>
<dbReference type="OrthoDB" id="195446at2759"/>
<evidence type="ECO:0000256" key="1">
    <source>
        <dbReference type="ARBA" id="ARBA00022737"/>
    </source>
</evidence>
<dbReference type="EMBL" id="LCUC01000040">
    <property type="protein sequence ID" value="KKY39049.1"/>
    <property type="molecule type" value="Genomic_DNA"/>
</dbReference>
<dbReference type="PANTHER" id="PTHR24198">
    <property type="entry name" value="ANKYRIN REPEAT AND PROTEIN KINASE DOMAIN-CONTAINING PROTEIN"/>
    <property type="match status" value="1"/>
</dbReference>
<comment type="caution">
    <text evidence="4">The sequence shown here is derived from an EMBL/GenBank/DDBJ whole genome shotgun (WGS) entry which is preliminary data.</text>
</comment>
<evidence type="ECO:0000256" key="3">
    <source>
        <dbReference type="PROSITE-ProRule" id="PRU00023"/>
    </source>
</evidence>
<dbReference type="STRING" id="1214573.A0A0G2FYV5"/>
<proteinExistence type="predicted"/>
<dbReference type="PROSITE" id="PS50088">
    <property type="entry name" value="ANK_REPEAT"/>
    <property type="match status" value="4"/>
</dbReference>
<keyword evidence="2 3" id="KW-0040">ANK repeat</keyword>
<feature type="repeat" description="ANK" evidence="3">
    <location>
        <begin position="389"/>
        <end position="421"/>
    </location>
</feature>
<feature type="repeat" description="ANK" evidence="3">
    <location>
        <begin position="174"/>
        <end position="206"/>
    </location>
</feature>
<dbReference type="AlphaFoldDB" id="A0A0G2FYV5"/>
<protein>
    <submittedName>
        <fullName evidence="4">Putative ankyrin repeat protein</fullName>
    </submittedName>
</protein>
<feature type="repeat" description="ANK" evidence="3">
    <location>
        <begin position="207"/>
        <end position="239"/>
    </location>
</feature>
<gene>
    <name evidence="4" type="ORF">UCDDA912_g00956</name>
</gene>
<keyword evidence="5" id="KW-1185">Reference proteome</keyword>
<dbReference type="PANTHER" id="PTHR24198:SF165">
    <property type="entry name" value="ANKYRIN REPEAT-CONTAINING PROTEIN-RELATED"/>
    <property type="match status" value="1"/>
</dbReference>
<dbReference type="Pfam" id="PF00023">
    <property type="entry name" value="Ank"/>
    <property type="match status" value="1"/>
</dbReference>
<evidence type="ECO:0000256" key="2">
    <source>
        <dbReference type="ARBA" id="ARBA00023043"/>
    </source>
</evidence>